<protein>
    <submittedName>
        <fullName evidence="2">Uncharacterized protein conserved in bacteria</fullName>
    </submittedName>
</protein>
<dbReference type="AlphaFoldDB" id="A0A3S4WP62"/>
<dbReference type="PANTHER" id="PTHR40254">
    <property type="entry name" value="BLR0577 PROTEIN"/>
    <property type="match status" value="1"/>
</dbReference>
<dbReference type="Proteomes" id="UP000270036">
    <property type="component" value="Chromosome"/>
</dbReference>
<evidence type="ECO:0000259" key="1">
    <source>
        <dbReference type="Pfam" id="PF13454"/>
    </source>
</evidence>
<dbReference type="InterPro" id="IPR038732">
    <property type="entry name" value="HpyO/CreE_NAD-binding"/>
</dbReference>
<proteinExistence type="predicted"/>
<dbReference type="SUPFAM" id="SSF51905">
    <property type="entry name" value="FAD/NAD(P)-binding domain"/>
    <property type="match status" value="1"/>
</dbReference>
<dbReference type="OrthoDB" id="6309046at2"/>
<feature type="domain" description="FAD-dependent urate hydroxylase HpyO/Asp monooxygenase CreE-like FAD/NAD(P)-binding" evidence="1">
    <location>
        <begin position="15"/>
        <end position="179"/>
    </location>
</feature>
<name>A0A3S4WP62_9FLAO</name>
<dbReference type="Pfam" id="PF13454">
    <property type="entry name" value="NAD_binding_9"/>
    <property type="match status" value="1"/>
</dbReference>
<dbReference type="STRING" id="266748.HY04_01330"/>
<dbReference type="KEGG" id="cant:NCTC13489_00360"/>
<dbReference type="RefSeq" id="WP_051803532.1">
    <property type="nucleotide sequence ID" value="NZ_FOIX01000002.1"/>
</dbReference>
<accession>A0A3S4WP62</accession>
<evidence type="ECO:0000313" key="2">
    <source>
        <dbReference type="EMBL" id="VEH96176.1"/>
    </source>
</evidence>
<sequence>MKKNKIIKSDLSNIAIIGSGPTALYLLKYITDNIADLKKEISNITIFEKEEILGMGMPYYPKTTDIYNLANISSEEIPMIQESFGDWLRRQEPNLLRKLNIVDFPIDDSEVYSRVSLGHYFEEQFKKLIAILELEGIVIFQKVNCEVSDISKSLYDELTITDCKGERYNYSTVIIANGHEWKGEDKPQAGYYVSPWPIHKLLPKKNDSYNFPIGTLGASLSAFDVVTSLAHRHGKFSKVNGKLLFELHEANPDFKIILHSAEGWLPHLQYEQKEPIREIYRHFSRSQLLGIIDEDGLMSIENYFNDLCRPALLESFRKDRLTHVVDKLQDLKFSFKDLVALMSDKHDYVNSFQGMKEEMIPARNSIEHKIPIYWMETLDDLMYSLNYHGELLSAEDHLFFHKEIMSFLMNVIAALPLQSAEILLALYDANCIKLKAGFVSFPEDAFNDGVTKIIVESPAGEKEELTYQLFVNCGGGKKLELADFPFQSLVDEGIVRAASARFNNAADYKSQTKSVDKSSILSTDNGPELKLSGIQIDSSYRTISKSGEANNFLYDINFTHTNGLRPYSYGLQACSATSLILVESWIAQIIEGNDVSEEIETITELYEDIDGL</sequence>
<dbReference type="EMBL" id="LR134441">
    <property type="protein sequence ID" value="VEH96176.1"/>
    <property type="molecule type" value="Genomic_DNA"/>
</dbReference>
<organism evidence="2 3">
    <name type="scientific">Kaistella antarctica</name>
    <dbReference type="NCBI Taxonomy" id="266748"/>
    <lineage>
        <taxon>Bacteria</taxon>
        <taxon>Pseudomonadati</taxon>
        <taxon>Bacteroidota</taxon>
        <taxon>Flavobacteriia</taxon>
        <taxon>Flavobacteriales</taxon>
        <taxon>Weeksellaceae</taxon>
        <taxon>Chryseobacterium group</taxon>
        <taxon>Kaistella</taxon>
    </lineage>
</organism>
<reference evidence="2 3" key="1">
    <citation type="submission" date="2018-12" db="EMBL/GenBank/DDBJ databases">
        <authorList>
            <consortium name="Pathogen Informatics"/>
        </authorList>
    </citation>
    <scope>NUCLEOTIDE SEQUENCE [LARGE SCALE GENOMIC DNA]</scope>
    <source>
        <strain evidence="2 3">NCTC13489</strain>
    </source>
</reference>
<dbReference type="InterPro" id="IPR052189">
    <property type="entry name" value="L-asp_N-monooxygenase_NS-form"/>
</dbReference>
<gene>
    <name evidence="2" type="ORF">NCTC13489_00360</name>
</gene>
<dbReference type="InterPro" id="IPR036188">
    <property type="entry name" value="FAD/NAD-bd_sf"/>
</dbReference>
<dbReference type="PANTHER" id="PTHR40254:SF1">
    <property type="entry name" value="BLR0577 PROTEIN"/>
    <property type="match status" value="1"/>
</dbReference>
<evidence type="ECO:0000313" key="3">
    <source>
        <dbReference type="Proteomes" id="UP000270036"/>
    </source>
</evidence>